<sequence length="371" mass="41165">MKTNPTAVIIGTRGYPSYYGGFETAVRQLAPFLVDAGWDVTVYGREKSVRRDDPTRDRRVRSVFTRGVESKSASTLSFGLTSVLHAMWRKPSVALVMNVANGYWLPLLRLRGIPTVVNVDGIEWEREKWNRLGRAVFKLGARMTARFAKVIVCDSIEIARRWREEFGRESVIIAYGGTFRPRSALPPLGLPSRRYVLFVARFVPENSVQQFLEAVPAIAKQADVVIVGSSGYGGVVDEQVQALSAANPRVHALGQVSDDDLLFGLWEHAGVYFHGHSVGGTNPALVQAMACGAPTVARDTVFNREVLAEHAEFVQPNANEIQEAVLALLSNVGRAEVLSRGAQERAHKEYSWEKINHSYETTLREASRRQS</sequence>
<dbReference type="PANTHER" id="PTHR12526">
    <property type="entry name" value="GLYCOSYLTRANSFERASE"/>
    <property type="match status" value="1"/>
</dbReference>
<evidence type="ECO:0000256" key="2">
    <source>
        <dbReference type="ARBA" id="ARBA00022679"/>
    </source>
</evidence>
<comment type="caution">
    <text evidence="4">The sequence shown here is derived from an EMBL/GenBank/DDBJ whole genome shotgun (WGS) entry which is preliminary data.</text>
</comment>
<gene>
    <name evidence="4" type="ORF">FB473_001545</name>
</gene>
<keyword evidence="1" id="KW-0328">Glycosyltransferase</keyword>
<dbReference type="EMBL" id="JAAMOZ010000001">
    <property type="protein sequence ID" value="NIH56900.1"/>
    <property type="molecule type" value="Genomic_DNA"/>
</dbReference>
<reference evidence="4 5" key="1">
    <citation type="submission" date="2020-02" db="EMBL/GenBank/DDBJ databases">
        <title>Sequencing the genomes of 1000 actinobacteria strains.</title>
        <authorList>
            <person name="Klenk H.-P."/>
        </authorList>
    </citation>
    <scope>NUCLEOTIDE SEQUENCE [LARGE SCALE GENOMIC DNA]</scope>
    <source>
        <strain evidence="4 5">DSM 19609</strain>
    </source>
</reference>
<name>A0ABX0SEU3_9ACTN</name>
<evidence type="ECO:0000256" key="1">
    <source>
        <dbReference type="ARBA" id="ARBA00022676"/>
    </source>
</evidence>
<keyword evidence="2" id="KW-0808">Transferase</keyword>
<keyword evidence="5" id="KW-1185">Reference proteome</keyword>
<dbReference type="Gene3D" id="3.40.50.2000">
    <property type="entry name" value="Glycogen Phosphorylase B"/>
    <property type="match status" value="2"/>
</dbReference>
<dbReference type="Proteomes" id="UP000749311">
    <property type="component" value="Unassembled WGS sequence"/>
</dbReference>
<dbReference type="Pfam" id="PF13439">
    <property type="entry name" value="Glyco_transf_4"/>
    <property type="match status" value="1"/>
</dbReference>
<evidence type="ECO:0000313" key="4">
    <source>
        <dbReference type="EMBL" id="NIH56900.1"/>
    </source>
</evidence>
<dbReference type="InterPro" id="IPR028098">
    <property type="entry name" value="Glyco_trans_4-like_N"/>
</dbReference>
<accession>A0ABX0SEU3</accession>
<organism evidence="4 5">
    <name type="scientific">Brooklawnia cerclae</name>
    <dbReference type="NCBI Taxonomy" id="349934"/>
    <lineage>
        <taxon>Bacteria</taxon>
        <taxon>Bacillati</taxon>
        <taxon>Actinomycetota</taxon>
        <taxon>Actinomycetes</taxon>
        <taxon>Propionibacteriales</taxon>
        <taxon>Propionibacteriaceae</taxon>
        <taxon>Brooklawnia</taxon>
    </lineage>
</organism>
<dbReference type="RefSeq" id="WP_208390478.1">
    <property type="nucleotide sequence ID" value="NZ_BAAAOO010000015.1"/>
</dbReference>
<feature type="domain" description="Glycosyltransferase subfamily 4-like N-terminal" evidence="3">
    <location>
        <begin position="19"/>
        <end position="172"/>
    </location>
</feature>
<protein>
    <submittedName>
        <fullName evidence="4">Glycosyltransferase involved in cell wall biosynthesis</fullName>
    </submittedName>
</protein>
<dbReference type="SUPFAM" id="SSF53756">
    <property type="entry name" value="UDP-Glycosyltransferase/glycogen phosphorylase"/>
    <property type="match status" value="1"/>
</dbReference>
<evidence type="ECO:0000313" key="5">
    <source>
        <dbReference type="Proteomes" id="UP000749311"/>
    </source>
</evidence>
<proteinExistence type="predicted"/>
<dbReference type="PANTHER" id="PTHR12526:SF636">
    <property type="entry name" value="BLL3647 PROTEIN"/>
    <property type="match status" value="1"/>
</dbReference>
<evidence type="ECO:0000259" key="3">
    <source>
        <dbReference type="Pfam" id="PF13439"/>
    </source>
</evidence>
<dbReference type="Pfam" id="PF13692">
    <property type="entry name" value="Glyco_trans_1_4"/>
    <property type="match status" value="1"/>
</dbReference>